<keyword evidence="3" id="KW-1185">Reference proteome</keyword>
<evidence type="ECO:0000313" key="2">
    <source>
        <dbReference type="EMBL" id="MBB3967331.1"/>
    </source>
</evidence>
<dbReference type="EMBL" id="JACIDW010000045">
    <property type="protein sequence ID" value="MBB3967331.1"/>
    <property type="molecule type" value="Genomic_DNA"/>
</dbReference>
<protein>
    <submittedName>
        <fullName evidence="2">Uncharacterized protein</fullName>
    </submittedName>
</protein>
<sequence length="578" mass="62498">MSSEQTTSPSSYNLSTSAQAIAVATASDPVEFDDVPSLGADHGAADEAKWHEATIKVISQANGLSLRSDKAARQSLAMVLIDVELHRPEFFQLGLKQEGFSEPANKDVLTLGIAFHYRLDVGHKDVATKTNNSKMLNRLVSAARYIKSKAIDKTGKLKVTFDKAGVEQLMTIIKEEGGINASMEKYLAAKKGTEKTDLIILDEDLLAAVREERYAANQPDDAELVVGFGRRGGDNSVSLINELTLTAAVKRAIAAEFKSPEPKVAFLRQLLQVKRAVIEEKTNLLINHFDDINDKSAPRRRAHSHVVFNPGKEITISPILSDASVVVRIVPTIDLLGSPVVAHIEFRTQNIRSIEANLTADRIDAFQLSATSTPGLKSGIVRLTLSSDVAVDPSKTVDLLVQQVYSKTGNLPLTLENFVPSVTLDSVDFLPAMKQIADGSKDAIKKSKPVTITAEPGRLTCSVLELHAEIIHEGSARKLSTGVRADDFQAVTAMLVDVKDDIIGGISLGIHADMLQVVFATQLASYQVHIPKQTGNGTRSDKFMRKLVPVMWPGLNLDDDETEMGAGDPVSDGGQAPN</sequence>
<accession>A0A7W6GF41</accession>
<organism evidence="2 3">
    <name type="scientific">Rhizobium metallidurans</name>
    <dbReference type="NCBI Taxonomy" id="1265931"/>
    <lineage>
        <taxon>Bacteria</taxon>
        <taxon>Pseudomonadati</taxon>
        <taxon>Pseudomonadota</taxon>
        <taxon>Alphaproteobacteria</taxon>
        <taxon>Hyphomicrobiales</taxon>
        <taxon>Rhizobiaceae</taxon>
        <taxon>Rhizobium/Agrobacterium group</taxon>
        <taxon>Rhizobium</taxon>
    </lineage>
</organism>
<name>A0A7W6GF41_9HYPH</name>
<evidence type="ECO:0000256" key="1">
    <source>
        <dbReference type="SAM" id="MobiDB-lite"/>
    </source>
</evidence>
<feature type="region of interest" description="Disordered" evidence="1">
    <location>
        <begin position="558"/>
        <end position="578"/>
    </location>
</feature>
<evidence type="ECO:0000313" key="3">
    <source>
        <dbReference type="Proteomes" id="UP000582090"/>
    </source>
</evidence>
<comment type="caution">
    <text evidence="2">The sequence shown here is derived from an EMBL/GenBank/DDBJ whole genome shotgun (WGS) entry which is preliminary data.</text>
</comment>
<reference evidence="2 3" key="1">
    <citation type="submission" date="2020-08" db="EMBL/GenBank/DDBJ databases">
        <title>Genomic Encyclopedia of Type Strains, Phase IV (KMG-IV): sequencing the most valuable type-strain genomes for metagenomic binning, comparative biology and taxonomic classification.</title>
        <authorList>
            <person name="Goeker M."/>
        </authorList>
    </citation>
    <scope>NUCLEOTIDE SEQUENCE [LARGE SCALE GENOMIC DNA]</scope>
    <source>
        <strain evidence="2 3">DSM 26575</strain>
    </source>
</reference>
<gene>
    <name evidence="2" type="ORF">GGQ67_005031</name>
</gene>
<proteinExistence type="predicted"/>
<dbReference type="Proteomes" id="UP000582090">
    <property type="component" value="Unassembled WGS sequence"/>
</dbReference>
<dbReference type="AlphaFoldDB" id="A0A7W6GF41"/>
<dbReference type="RefSeq" id="WP_183902742.1">
    <property type="nucleotide sequence ID" value="NZ_JACIDW010000045.1"/>
</dbReference>